<dbReference type="PROSITE" id="PS01133">
    <property type="entry name" value="UPF0017"/>
    <property type="match status" value="1"/>
</dbReference>
<keyword evidence="3" id="KW-0378">Hydrolase</keyword>
<dbReference type="InterPro" id="IPR000952">
    <property type="entry name" value="AB_hydrolase_4_CS"/>
</dbReference>
<name>A0ABQ1NXB6_9GAMM</name>
<evidence type="ECO:0000256" key="3">
    <source>
        <dbReference type="ARBA" id="ARBA00022801"/>
    </source>
</evidence>
<evidence type="ECO:0000259" key="4">
    <source>
        <dbReference type="Pfam" id="PF00561"/>
    </source>
</evidence>
<dbReference type="InterPro" id="IPR050960">
    <property type="entry name" value="AB_hydrolase_4_sf"/>
</dbReference>
<comment type="similarity">
    <text evidence="1">Belongs to the AB hydrolase superfamily. AB hydrolase 4 family.</text>
</comment>
<dbReference type="EMBL" id="BMHM01000002">
    <property type="protein sequence ID" value="GGC84845.1"/>
    <property type="molecule type" value="Genomic_DNA"/>
</dbReference>
<dbReference type="InterPro" id="IPR000073">
    <property type="entry name" value="AB_hydrolase_1"/>
</dbReference>
<accession>A0ABQ1NXB6</accession>
<dbReference type="SUPFAM" id="SSF53474">
    <property type="entry name" value="alpha/beta-Hydrolases"/>
    <property type="match status" value="1"/>
</dbReference>
<sequence length="344" mass="38280">MSSLHSLFRPTRWLPGGHLQTLYSPLFRAKPRLQRQRERLTLQDGDFIDLDWYGPQGEQTRCAILLHGLTGSSSSLYILGQQKALAAQGWQSVAVNWRGCSGEPNHRARGYHSGASEDLADIVTQLVARYPGKPLVAVGYSLGGNVLLKYLGETGSQCPLRAAVAVSVPFRLDHCADRIGQGFSKVYQARFLRALRHYVESKQHAFRQQGRTDELARLMSLETLEGMKTFWDFDGRVTAPLHGFASADEYYQRSSSAYFVSAIQVPTLIVHAQDDPFIYPHSVPKAAALPDCVALELFPSGGHVGFIEGSPWRPRYYLEHRLPAWLDAQVPHAAPTHNAQAIAF</sequence>
<dbReference type="InterPro" id="IPR012020">
    <property type="entry name" value="ABHD4"/>
</dbReference>
<keyword evidence="2" id="KW-0719">Serine esterase</keyword>
<dbReference type="InterPro" id="IPR029058">
    <property type="entry name" value="AB_hydrolase_fold"/>
</dbReference>
<dbReference type="Gene3D" id="3.40.50.1820">
    <property type="entry name" value="alpha/beta hydrolase"/>
    <property type="match status" value="1"/>
</dbReference>
<evidence type="ECO:0000256" key="1">
    <source>
        <dbReference type="ARBA" id="ARBA00010884"/>
    </source>
</evidence>
<dbReference type="PANTHER" id="PTHR10794:SF94">
    <property type="entry name" value="ESTERASE YHET-RELATED"/>
    <property type="match status" value="1"/>
</dbReference>
<dbReference type="Pfam" id="PF00561">
    <property type="entry name" value="Abhydrolase_1"/>
    <property type="match status" value="1"/>
</dbReference>
<proteinExistence type="inferred from homology"/>
<evidence type="ECO:0000313" key="6">
    <source>
        <dbReference type="Proteomes" id="UP000597301"/>
    </source>
</evidence>
<comment type="caution">
    <text evidence="5">The sequence shown here is derived from an EMBL/GenBank/DDBJ whole genome shotgun (WGS) entry which is preliminary data.</text>
</comment>
<keyword evidence="6" id="KW-1185">Reference proteome</keyword>
<feature type="domain" description="AB hydrolase-1" evidence="4">
    <location>
        <begin position="64"/>
        <end position="309"/>
    </location>
</feature>
<dbReference type="PANTHER" id="PTHR10794">
    <property type="entry name" value="ABHYDROLASE DOMAIN-CONTAINING PROTEIN"/>
    <property type="match status" value="1"/>
</dbReference>
<gene>
    <name evidence="5" type="ORF">GCM10011382_13760</name>
</gene>
<dbReference type="Proteomes" id="UP000597301">
    <property type="component" value="Unassembled WGS sequence"/>
</dbReference>
<dbReference type="NCBIfam" id="NF008218">
    <property type="entry name" value="PRK10985.1"/>
    <property type="match status" value="1"/>
</dbReference>
<evidence type="ECO:0000313" key="5">
    <source>
        <dbReference type="EMBL" id="GGC84845.1"/>
    </source>
</evidence>
<evidence type="ECO:0000256" key="2">
    <source>
        <dbReference type="ARBA" id="ARBA00022487"/>
    </source>
</evidence>
<organism evidence="5 6">
    <name type="scientific">Vreelandella lutescens</name>
    <dbReference type="NCBI Taxonomy" id="1602943"/>
    <lineage>
        <taxon>Bacteria</taxon>
        <taxon>Pseudomonadati</taxon>
        <taxon>Pseudomonadota</taxon>
        <taxon>Gammaproteobacteria</taxon>
        <taxon>Oceanospirillales</taxon>
        <taxon>Halomonadaceae</taxon>
        <taxon>Vreelandella</taxon>
    </lineage>
</organism>
<reference evidence="6" key="1">
    <citation type="journal article" date="2019" name="Int. J. Syst. Evol. Microbiol.">
        <title>The Global Catalogue of Microorganisms (GCM) 10K type strain sequencing project: providing services to taxonomists for standard genome sequencing and annotation.</title>
        <authorList>
            <consortium name="The Broad Institute Genomics Platform"/>
            <consortium name="The Broad Institute Genome Sequencing Center for Infectious Disease"/>
            <person name="Wu L."/>
            <person name="Ma J."/>
        </authorList>
    </citation>
    <scope>NUCLEOTIDE SEQUENCE [LARGE SCALE GENOMIC DNA]</scope>
    <source>
        <strain evidence="6">CGMCC 1.15122</strain>
    </source>
</reference>
<protein>
    <recommendedName>
        <fullName evidence="4">AB hydrolase-1 domain-containing protein</fullName>
    </recommendedName>
</protein>
<dbReference type="RefSeq" id="WP_188638752.1">
    <property type="nucleotide sequence ID" value="NZ_BMHM01000002.1"/>
</dbReference>
<dbReference type="PIRSF" id="PIRSF005211">
    <property type="entry name" value="Ab_hydro_YheT"/>
    <property type="match status" value="1"/>
</dbReference>